<protein>
    <submittedName>
        <fullName evidence="1">Uncharacterized protein</fullName>
    </submittedName>
</protein>
<proteinExistence type="predicted"/>
<name>A0A5C1AKY1_9BACT</name>
<dbReference type="AlphaFoldDB" id="A0A5C1AKY1"/>
<organism evidence="1 2">
    <name type="scientific">Limnoglobus roseus</name>
    <dbReference type="NCBI Taxonomy" id="2598579"/>
    <lineage>
        <taxon>Bacteria</taxon>
        <taxon>Pseudomonadati</taxon>
        <taxon>Planctomycetota</taxon>
        <taxon>Planctomycetia</taxon>
        <taxon>Gemmatales</taxon>
        <taxon>Gemmataceae</taxon>
        <taxon>Limnoglobus</taxon>
    </lineage>
</organism>
<evidence type="ECO:0000313" key="2">
    <source>
        <dbReference type="Proteomes" id="UP000324974"/>
    </source>
</evidence>
<evidence type="ECO:0000313" key="1">
    <source>
        <dbReference type="EMBL" id="QEL17834.1"/>
    </source>
</evidence>
<reference evidence="2" key="1">
    <citation type="submission" date="2019-08" db="EMBL/GenBank/DDBJ databases">
        <title>Limnoglobus roseus gen. nov., sp. nov., a novel freshwater planctomycete with a giant genome from the family Gemmataceae.</title>
        <authorList>
            <person name="Kulichevskaya I.S."/>
            <person name="Naumoff D.G."/>
            <person name="Miroshnikov K."/>
            <person name="Ivanova A."/>
            <person name="Philippov D.A."/>
            <person name="Hakobyan A."/>
            <person name="Rijpstra I.C."/>
            <person name="Sinninghe Damste J.S."/>
            <person name="Liesack W."/>
            <person name="Dedysh S.N."/>
        </authorList>
    </citation>
    <scope>NUCLEOTIDE SEQUENCE [LARGE SCALE GENOMIC DNA]</scope>
    <source>
        <strain evidence="2">PX52</strain>
    </source>
</reference>
<keyword evidence="2" id="KW-1185">Reference proteome</keyword>
<dbReference type="RefSeq" id="WP_149112396.1">
    <property type="nucleotide sequence ID" value="NZ_CP042425.1"/>
</dbReference>
<dbReference type="InterPro" id="IPR046271">
    <property type="entry name" value="DUF6304"/>
</dbReference>
<gene>
    <name evidence="1" type="ORF">PX52LOC_04845</name>
</gene>
<accession>A0A5C1AKY1</accession>
<dbReference type="Pfam" id="PF19822">
    <property type="entry name" value="DUF6304"/>
    <property type="match status" value="1"/>
</dbReference>
<sequence>MTVIYPARYTDRFGTETTAITNDTETLAMVVRGVRFHGNDFDGFEPLGVTDPAQLATFTLLHGSLCFCTLEADIPIPVVTPTGTVDGLLTFELVLGEPLPTGQMDRERLALRLTFGGQTHASDGTSGWFEDEMLDVQRKLPPGTFLKACINCAFSDYSPCGHGLFGGLACFRDNKTGYRAVTGKDALFVVWDTMNEFVQETHLCSEFERRVPGTGYRG</sequence>
<dbReference type="KEGG" id="lrs:PX52LOC_04845"/>
<dbReference type="Proteomes" id="UP000324974">
    <property type="component" value="Chromosome"/>
</dbReference>
<dbReference type="EMBL" id="CP042425">
    <property type="protein sequence ID" value="QEL17834.1"/>
    <property type="molecule type" value="Genomic_DNA"/>
</dbReference>
<dbReference type="OrthoDB" id="653307at2"/>